<dbReference type="PIRSF" id="PIRSF016636">
    <property type="entry name" value="AlgI_DltB"/>
    <property type="match status" value="1"/>
</dbReference>
<gene>
    <name evidence="9" type="ORF">VXJ25_03205</name>
</gene>
<feature type="transmembrane region" description="Helical" evidence="8">
    <location>
        <begin position="342"/>
        <end position="360"/>
    </location>
</feature>
<feature type="transmembrane region" description="Helical" evidence="8">
    <location>
        <begin position="51"/>
        <end position="73"/>
    </location>
</feature>
<evidence type="ECO:0000256" key="3">
    <source>
        <dbReference type="ARBA" id="ARBA00022475"/>
    </source>
</evidence>
<dbReference type="InterPro" id="IPR024194">
    <property type="entry name" value="Ac/AlaTfrase_AlgI/DltB"/>
</dbReference>
<organism evidence="9 10">
    <name type="scientific">Olsenella absiana</name>
    <dbReference type="NCBI Taxonomy" id="3115222"/>
    <lineage>
        <taxon>Bacteria</taxon>
        <taxon>Bacillati</taxon>
        <taxon>Actinomycetota</taxon>
        <taxon>Coriobacteriia</taxon>
        <taxon>Coriobacteriales</taxon>
        <taxon>Atopobiaceae</taxon>
        <taxon>Olsenella</taxon>
    </lineage>
</organism>
<name>A0ABU7R8S8_9ACTN</name>
<dbReference type="InterPro" id="IPR051085">
    <property type="entry name" value="MB_O-acyltransferase"/>
</dbReference>
<evidence type="ECO:0000313" key="9">
    <source>
        <dbReference type="EMBL" id="MEE6147009.1"/>
    </source>
</evidence>
<evidence type="ECO:0000256" key="7">
    <source>
        <dbReference type="PIRNR" id="PIRNR016636"/>
    </source>
</evidence>
<comment type="caution">
    <text evidence="9">The sequence shown here is derived from an EMBL/GenBank/DDBJ whole genome shotgun (WGS) entry which is preliminary data.</text>
</comment>
<feature type="transmembrane region" description="Helical" evidence="8">
    <location>
        <begin position="420"/>
        <end position="439"/>
    </location>
</feature>
<dbReference type="EMBL" id="JAZGJQ010000002">
    <property type="protein sequence ID" value="MEE6147009.1"/>
    <property type="molecule type" value="Genomic_DNA"/>
</dbReference>
<feature type="transmembrane region" description="Helical" evidence="8">
    <location>
        <begin position="29"/>
        <end position="45"/>
    </location>
</feature>
<feature type="transmembrane region" description="Helical" evidence="8">
    <location>
        <begin position="459"/>
        <end position="481"/>
    </location>
</feature>
<feature type="transmembrane region" description="Helical" evidence="8">
    <location>
        <begin position="501"/>
        <end position="528"/>
    </location>
</feature>
<proteinExistence type="inferred from homology"/>
<evidence type="ECO:0000256" key="1">
    <source>
        <dbReference type="ARBA" id="ARBA00004651"/>
    </source>
</evidence>
<keyword evidence="7 9" id="KW-0808">Transferase</keyword>
<dbReference type="PIRSF" id="PIRSF500217">
    <property type="entry name" value="AlgI"/>
    <property type="match status" value="1"/>
</dbReference>
<feature type="transmembrane region" description="Helical" evidence="8">
    <location>
        <begin position="246"/>
        <end position="264"/>
    </location>
</feature>
<dbReference type="RefSeq" id="WP_330957774.1">
    <property type="nucleotide sequence ID" value="NZ_JAZGJQ010000002.1"/>
</dbReference>
<feature type="transmembrane region" description="Helical" evidence="8">
    <location>
        <begin position="100"/>
        <end position="117"/>
    </location>
</feature>
<keyword evidence="5 8" id="KW-1133">Transmembrane helix</keyword>
<accession>A0ABU7R8S8</accession>
<dbReference type="InterPro" id="IPR004299">
    <property type="entry name" value="MBOAT_fam"/>
</dbReference>
<evidence type="ECO:0000256" key="5">
    <source>
        <dbReference type="ARBA" id="ARBA00022989"/>
    </source>
</evidence>
<feature type="transmembrane region" description="Helical" evidence="8">
    <location>
        <begin position="366"/>
        <end position="387"/>
    </location>
</feature>
<keyword evidence="3 7" id="KW-1003">Cell membrane</keyword>
<keyword evidence="10" id="KW-1185">Reference proteome</keyword>
<dbReference type="EC" id="2.3.-.-" evidence="9"/>
<sequence>MQIISLAFVLFVLALLCVYYLVGRLCGRYQWVVILVANFVFYYLAANLSGMVFILTAALPTWLASQAFGKLTASYKARRKATKDKAERKRLKAELKRRKRVVLVAALVVILGVLGYLKYWNVILFNFNLAPSPSSLGILLPMGISFYTFMSAMYLIDTYNDKFAPERNFLRYLAFVSYFPCFIQGPINRYDEMSPQLSEVHHVELRKVQRGLLRLGLGLLKKCAIASMLTANVSAILAAIGSDTPGAAIVVGIVLYSFFMYGDFSGGIDMVEGVSELFGIEMSENFRQPYLSVSIADFWRRWHKSLGVFMRDYLFYPIALTKPMQRFSKWAQAHTPHHIGRTLPACIANLIVFFFVGLWHGAEWHFIAWGMYNGIVVALADLFEPVFHSMKARLHVRDDSKPYYVFTVVRTFVMVNIGRYFDCIASVSVSLLALHNTFLKFAPAQPLTTVLADMGVTDAATLGISWVAFAAMLVVAVVDVAEERGVDVRDKILSWKFYQRVILYVVVGLIFAASLPTTVTAGVTFAYANF</sequence>
<comment type="similarity">
    <text evidence="2 7">Belongs to the membrane-bound acyltransferase family.</text>
</comment>
<dbReference type="InterPro" id="IPR028362">
    <property type="entry name" value="AlgI"/>
</dbReference>
<comment type="subcellular location">
    <subcellularLocation>
        <location evidence="1">Cell membrane</location>
        <topology evidence="1">Multi-pass membrane protein</topology>
    </subcellularLocation>
</comment>
<feature type="transmembrane region" description="Helical" evidence="8">
    <location>
        <begin position="6"/>
        <end position="22"/>
    </location>
</feature>
<protein>
    <submittedName>
        <fullName evidence="9">MBOAT family O-acyltransferase</fullName>
        <ecNumber evidence="9">2.3.-.-</ecNumber>
    </submittedName>
</protein>
<evidence type="ECO:0000256" key="6">
    <source>
        <dbReference type="ARBA" id="ARBA00023136"/>
    </source>
</evidence>
<evidence type="ECO:0000256" key="8">
    <source>
        <dbReference type="SAM" id="Phobius"/>
    </source>
</evidence>
<evidence type="ECO:0000256" key="2">
    <source>
        <dbReference type="ARBA" id="ARBA00010323"/>
    </source>
</evidence>
<keyword evidence="7 9" id="KW-0012">Acyltransferase</keyword>
<evidence type="ECO:0000313" key="10">
    <source>
        <dbReference type="Proteomes" id="UP001332931"/>
    </source>
</evidence>
<feature type="transmembrane region" description="Helical" evidence="8">
    <location>
        <begin position="137"/>
        <end position="156"/>
    </location>
</feature>
<keyword evidence="4 8" id="KW-0812">Transmembrane</keyword>
<dbReference type="Pfam" id="PF03062">
    <property type="entry name" value="MBOAT"/>
    <property type="match status" value="1"/>
</dbReference>
<keyword evidence="6 7" id="KW-0472">Membrane</keyword>
<dbReference type="Proteomes" id="UP001332931">
    <property type="component" value="Unassembled WGS sequence"/>
</dbReference>
<dbReference type="GO" id="GO:0016746">
    <property type="term" value="F:acyltransferase activity"/>
    <property type="evidence" value="ECO:0007669"/>
    <property type="project" value="UniProtKB-KW"/>
</dbReference>
<dbReference type="PANTHER" id="PTHR13285:SF18">
    <property type="entry name" value="PROTEIN-CYSTEINE N-PALMITOYLTRANSFERASE RASP"/>
    <property type="match status" value="1"/>
</dbReference>
<reference evidence="9 10" key="1">
    <citation type="submission" date="2024-01" db="EMBL/GenBank/DDBJ databases">
        <title>Description of Olsenella sp. nov., isolated from pig feces.</title>
        <authorList>
            <person name="Chang Y.-H."/>
        </authorList>
    </citation>
    <scope>NUCLEOTIDE SEQUENCE [LARGE SCALE GENOMIC DNA]</scope>
    <source>
        <strain evidence="9 10">YH-ols2223</strain>
    </source>
</reference>
<evidence type="ECO:0000256" key="4">
    <source>
        <dbReference type="ARBA" id="ARBA00022692"/>
    </source>
</evidence>
<dbReference type="PANTHER" id="PTHR13285">
    <property type="entry name" value="ACYLTRANSFERASE"/>
    <property type="match status" value="1"/>
</dbReference>